<sequence length="113" mass="13803">MSWYERPVRMMRWDYMQNVSKMKDMNLEQLAKMKKEEWHINCEWIVGTPGAAPGLGFQTTFKAEGFERYQGFENFDALREYLPYAHQYGIKLLVYLNMHWYSYEFAKKHPDWE</sequence>
<protein>
    <submittedName>
        <fullName evidence="1">Uncharacterized protein</fullName>
    </submittedName>
</protein>
<feature type="non-terminal residue" evidence="1">
    <location>
        <position position="113"/>
    </location>
</feature>
<gene>
    <name evidence="1" type="ORF">COS11_02370</name>
</gene>
<dbReference type="EMBL" id="PETL01000116">
    <property type="protein sequence ID" value="PIV64404.1"/>
    <property type="molecule type" value="Genomic_DNA"/>
</dbReference>
<accession>A0A2M7E9L6</accession>
<reference evidence="2" key="1">
    <citation type="submission" date="2017-09" db="EMBL/GenBank/DDBJ databases">
        <title>Depth-based differentiation of microbial function through sediment-hosted aquifers and enrichment of novel symbionts in the deep terrestrial subsurface.</title>
        <authorList>
            <person name="Probst A.J."/>
            <person name="Ladd B."/>
            <person name="Jarett J.K."/>
            <person name="Geller-Mcgrath D.E."/>
            <person name="Sieber C.M.K."/>
            <person name="Emerson J.B."/>
            <person name="Anantharaman K."/>
            <person name="Thomas B.C."/>
            <person name="Malmstrom R."/>
            <person name="Stieglmeier M."/>
            <person name="Klingl A."/>
            <person name="Woyke T."/>
            <person name="Ryan C.M."/>
            <person name="Banfield J.F."/>
        </authorList>
    </citation>
    <scope>NUCLEOTIDE SEQUENCE [LARGE SCALE GENOMIC DNA]</scope>
</reference>
<evidence type="ECO:0000313" key="2">
    <source>
        <dbReference type="Proteomes" id="UP000228886"/>
    </source>
</evidence>
<dbReference type="Proteomes" id="UP000228886">
    <property type="component" value="Unassembled WGS sequence"/>
</dbReference>
<evidence type="ECO:0000313" key="1">
    <source>
        <dbReference type="EMBL" id="PIV64404.1"/>
    </source>
</evidence>
<comment type="caution">
    <text evidence="1">The sequence shown here is derived from an EMBL/GenBank/DDBJ whole genome shotgun (WGS) entry which is preliminary data.</text>
</comment>
<name>A0A2M7E9L6_9BACT</name>
<organism evidence="1 2">
    <name type="scientific">bacterium (Candidatus Ratteibacteria) CG01_land_8_20_14_3_00_40_19</name>
    <dbReference type="NCBI Taxonomy" id="2014290"/>
    <lineage>
        <taxon>Bacteria</taxon>
        <taxon>Candidatus Ratteibacteria</taxon>
    </lineage>
</organism>
<proteinExistence type="predicted"/>
<dbReference type="AlphaFoldDB" id="A0A2M7E9L6"/>